<dbReference type="GO" id="GO:0008757">
    <property type="term" value="F:S-adenosylmethionine-dependent methyltransferase activity"/>
    <property type="evidence" value="ECO:0007669"/>
    <property type="project" value="InterPro"/>
</dbReference>
<dbReference type="CDD" id="cd02440">
    <property type="entry name" value="AdoMet_MTases"/>
    <property type="match status" value="1"/>
</dbReference>
<dbReference type="InterPro" id="IPR029063">
    <property type="entry name" value="SAM-dependent_MTases_sf"/>
</dbReference>
<proteinExistence type="predicted"/>
<dbReference type="EMBL" id="PCRM01000017">
    <property type="protein sequence ID" value="PIP21784.1"/>
    <property type="molecule type" value="Genomic_DNA"/>
</dbReference>
<reference evidence="2 3" key="1">
    <citation type="submission" date="2017-09" db="EMBL/GenBank/DDBJ databases">
        <title>Depth-based differentiation of microbial function through sediment-hosted aquifers and enrichment of novel symbionts in the deep terrestrial subsurface.</title>
        <authorList>
            <person name="Probst A.J."/>
            <person name="Ladd B."/>
            <person name="Jarett J.K."/>
            <person name="Geller-Mcgrath D.E."/>
            <person name="Sieber C.M."/>
            <person name="Emerson J.B."/>
            <person name="Anantharaman K."/>
            <person name="Thomas B.C."/>
            <person name="Malmstrom R."/>
            <person name="Stieglmeier M."/>
            <person name="Klingl A."/>
            <person name="Woyke T."/>
            <person name="Ryan C.M."/>
            <person name="Banfield J.F."/>
        </authorList>
    </citation>
    <scope>NUCLEOTIDE SEQUENCE [LARGE SCALE GENOMIC DNA]</scope>
    <source>
        <strain evidence="2">CG23_combo_of_CG06-09_8_20_14_all_40_13</strain>
    </source>
</reference>
<evidence type="ECO:0000259" key="1">
    <source>
        <dbReference type="Pfam" id="PF08241"/>
    </source>
</evidence>
<evidence type="ECO:0000313" key="3">
    <source>
        <dbReference type="Proteomes" id="UP000231567"/>
    </source>
</evidence>
<dbReference type="PANTHER" id="PTHR43861:SF6">
    <property type="entry name" value="METHYLTRANSFERASE TYPE 11"/>
    <property type="match status" value="1"/>
</dbReference>
<dbReference type="InterPro" id="IPR013216">
    <property type="entry name" value="Methyltransf_11"/>
</dbReference>
<dbReference type="Pfam" id="PF08241">
    <property type="entry name" value="Methyltransf_11"/>
    <property type="match status" value="1"/>
</dbReference>
<dbReference type="Proteomes" id="UP000231567">
    <property type="component" value="Unassembled WGS sequence"/>
</dbReference>
<dbReference type="AlphaFoldDB" id="A0A2G9YRD2"/>
<organism evidence="2 3">
    <name type="scientific">Candidatus Nealsonbacteria bacterium CG23_combo_of_CG06-09_8_20_14_all_40_13</name>
    <dbReference type="NCBI Taxonomy" id="1974724"/>
    <lineage>
        <taxon>Bacteria</taxon>
        <taxon>Candidatus Nealsoniibacteriota</taxon>
    </lineage>
</organism>
<dbReference type="SUPFAM" id="SSF53335">
    <property type="entry name" value="S-adenosyl-L-methionine-dependent methyltransferases"/>
    <property type="match status" value="1"/>
</dbReference>
<feature type="domain" description="Methyltransferase type 11" evidence="1">
    <location>
        <begin position="32"/>
        <end position="126"/>
    </location>
</feature>
<comment type="caution">
    <text evidence="2">The sequence shown here is derived from an EMBL/GenBank/DDBJ whole genome shotgun (WGS) entry which is preliminary data.</text>
</comment>
<protein>
    <recommendedName>
        <fullName evidence="1">Methyltransferase type 11 domain-containing protein</fullName>
    </recommendedName>
</protein>
<evidence type="ECO:0000313" key="2">
    <source>
        <dbReference type="EMBL" id="PIP21784.1"/>
    </source>
</evidence>
<dbReference type="Gene3D" id="3.40.50.150">
    <property type="entry name" value="Vaccinia Virus protein VP39"/>
    <property type="match status" value="1"/>
</dbReference>
<gene>
    <name evidence="2" type="ORF">COX39_01075</name>
</gene>
<name>A0A2G9YRD2_9BACT</name>
<dbReference type="PANTHER" id="PTHR43861">
    <property type="entry name" value="TRANS-ACONITATE 2-METHYLTRANSFERASE-RELATED"/>
    <property type="match status" value="1"/>
</dbReference>
<accession>A0A2G9YRD2</accession>
<sequence length="224" mass="26365">MKKFNSSIKERLTGRHKYSFKFCGDVKGKEILDVGSSYGWFEKFTIRAGCKSVVGIEPEEKLFYEAQKEVPGAMFKKGSALYIPAKDQSFDLVVMFDVIEHIPKGTEMIALKEIKRVLKPRGTLVMSTDFSFWLAKIMDPAWYFGHRHYNEKQLNRMLKKVGFKIEKIEKRGGFFEMISAILLYIFKWIFRREVPFKKFLEQKRDEEYLIKKDGFMTIFVKAIC</sequence>